<evidence type="ECO:0000313" key="1">
    <source>
        <dbReference type="EMBL" id="SPJ74283.1"/>
    </source>
</evidence>
<dbReference type="EMBL" id="ONZP01000116">
    <property type="protein sequence ID" value="SPJ74283.1"/>
    <property type="molecule type" value="Genomic_DNA"/>
</dbReference>
<dbReference type="Gene3D" id="1.25.40.10">
    <property type="entry name" value="Tetratricopeptide repeat domain"/>
    <property type="match status" value="1"/>
</dbReference>
<dbReference type="AlphaFoldDB" id="A0AAE8M4W0"/>
<comment type="caution">
    <text evidence="1">The sequence shown here is derived from an EMBL/GenBank/DDBJ whole genome shotgun (WGS) entry which is preliminary data.</text>
</comment>
<proteinExistence type="predicted"/>
<dbReference type="SUPFAM" id="SSF48452">
    <property type="entry name" value="TPR-like"/>
    <property type="match status" value="1"/>
</dbReference>
<sequence>MNGIPKKLAVEDASFWRCQVLVVTYRAIPWKYIESTAIKTKLLLPHLKHILQAFPNYLERLSTSTRADLALTLIQASRFPNMAWKQFALDQAKVASDAIEDYYIQACFAQSRCVFHRIAGDMDQASSSLDLVQGRTSMDRRIHSVIGYSAIQGSLNCIQLEDLSTAEALLEDWKPSDEHPSLLEQTVMFRKHMILGRILRFKGAFSESLMHLDTAQELVKRHEKLSFDEDLLDLTCDQADTLRELDKPVPAERLLREEIDRRDRDCIPGNTYRLKLTLAEALFAQENFEEAEEICSAVESQPGLLKFDTLRLQITMAKIQDSKGDKERALPYWIRAMKEVGKFHLANGYTTRIIILSISDALSGTDEAEMMKTTSLQQVNALGENAKPGGAKYWVGGLDRWARSRGFDGILNISCTSDMKS</sequence>
<dbReference type="InterPro" id="IPR011990">
    <property type="entry name" value="TPR-like_helical_dom_sf"/>
</dbReference>
<evidence type="ECO:0000313" key="2">
    <source>
        <dbReference type="Proteomes" id="UP001187734"/>
    </source>
</evidence>
<reference evidence="1" key="1">
    <citation type="submission" date="2018-03" db="EMBL/GenBank/DDBJ databases">
        <authorList>
            <person name="Guldener U."/>
        </authorList>
    </citation>
    <scope>NUCLEOTIDE SEQUENCE</scope>
</reference>
<dbReference type="Proteomes" id="UP001187734">
    <property type="component" value="Unassembled WGS sequence"/>
</dbReference>
<accession>A0AAE8M4W0</accession>
<keyword evidence="2" id="KW-1185">Reference proteome</keyword>
<organism evidence="1 2">
    <name type="scientific">Fusarium torulosum</name>
    <dbReference type="NCBI Taxonomy" id="33205"/>
    <lineage>
        <taxon>Eukaryota</taxon>
        <taxon>Fungi</taxon>
        <taxon>Dikarya</taxon>
        <taxon>Ascomycota</taxon>
        <taxon>Pezizomycotina</taxon>
        <taxon>Sordariomycetes</taxon>
        <taxon>Hypocreomycetidae</taxon>
        <taxon>Hypocreales</taxon>
        <taxon>Nectriaceae</taxon>
        <taxon>Fusarium</taxon>
    </lineage>
</organism>
<gene>
    <name evidence="1" type="ORF">FTOL_04013</name>
</gene>
<name>A0AAE8M4W0_9HYPO</name>
<protein>
    <submittedName>
        <fullName evidence="1">Uncharacterized protein</fullName>
    </submittedName>
</protein>